<gene>
    <name evidence="1" type="ORF">MCC10004_1110</name>
</gene>
<accession>A0A4R0SCY1</accession>
<dbReference type="AlphaFoldDB" id="A0A4R0SCY1"/>
<protein>
    <submittedName>
        <fullName evidence="1">Uncharacterized protein</fullName>
    </submittedName>
</protein>
<dbReference type="EMBL" id="SHPO01000020">
    <property type="protein sequence ID" value="TCD77907.1"/>
    <property type="molecule type" value="Genomic_DNA"/>
</dbReference>
<comment type="caution">
    <text evidence="1">The sequence shown here is derived from an EMBL/GenBank/DDBJ whole genome shotgun (WGS) entry which is preliminary data.</text>
</comment>
<proteinExistence type="predicted"/>
<evidence type="ECO:0000313" key="2">
    <source>
        <dbReference type="Proteomes" id="UP000293475"/>
    </source>
</evidence>
<organism evidence="1 2">
    <name type="scientific">Bifidobacterium longum subsp. longum</name>
    <dbReference type="NCBI Taxonomy" id="1679"/>
    <lineage>
        <taxon>Bacteria</taxon>
        <taxon>Bacillati</taxon>
        <taxon>Actinomycetota</taxon>
        <taxon>Actinomycetes</taxon>
        <taxon>Bifidobacteriales</taxon>
        <taxon>Bifidobacteriaceae</taxon>
        <taxon>Bifidobacterium</taxon>
    </lineage>
</organism>
<sequence>MPLLQSHNFTLHGFFGTRILTRGVLALDTLDLRLEHLHTLRRAHLGEEERQ</sequence>
<dbReference type="Proteomes" id="UP000293475">
    <property type="component" value="Unassembled WGS sequence"/>
</dbReference>
<name>A0A4R0SCY1_BIFLL</name>
<evidence type="ECO:0000313" key="1">
    <source>
        <dbReference type="EMBL" id="TCD77907.1"/>
    </source>
</evidence>
<reference evidence="1 2" key="1">
    <citation type="journal article" date="2018" name="Sci. Rep.">
        <title>Genomic diversity and distribution of Bifidobacterium longum subsp. longum across the human lifespan.</title>
        <authorList>
            <person name="Odamaki T."/>
            <person name="Bottacini F."/>
            <person name="Kato K."/>
            <person name="Mitsuyama E."/>
            <person name="Yoshida K."/>
            <person name="Horigome A."/>
            <person name="Xiao J.Z."/>
            <person name="van Sinderen D."/>
        </authorList>
    </citation>
    <scope>NUCLEOTIDE SEQUENCE [LARGE SCALE GENOMIC DNA]</scope>
    <source>
        <strain evidence="1 2">MCC10004</strain>
    </source>
</reference>